<evidence type="ECO:0000256" key="5">
    <source>
        <dbReference type="ARBA" id="ARBA00022605"/>
    </source>
</evidence>
<feature type="binding site" evidence="10 11">
    <location>
        <position position="492"/>
    </location>
    <ligand>
        <name>L-methionine</name>
        <dbReference type="ChEBI" id="CHEBI:57844"/>
    </ligand>
</feature>
<dbReference type="CDD" id="cd03311">
    <property type="entry name" value="CIMS_C_terminal_like"/>
    <property type="match status" value="1"/>
</dbReference>
<feature type="binding site" evidence="10 11">
    <location>
        <begin position="439"/>
        <end position="441"/>
    </location>
    <ligand>
        <name>L-homocysteine</name>
        <dbReference type="ChEBI" id="CHEBI:58199"/>
    </ligand>
</feature>
<evidence type="ECO:0000256" key="9">
    <source>
        <dbReference type="ARBA" id="ARBA00023167"/>
    </source>
</evidence>
<evidence type="ECO:0000256" key="4">
    <source>
        <dbReference type="ARBA" id="ARBA00022603"/>
    </source>
</evidence>
<proteinExistence type="inferred from homology"/>
<dbReference type="Pfam" id="PF08267">
    <property type="entry name" value="Meth_synt_1"/>
    <property type="match status" value="1"/>
</dbReference>
<dbReference type="GO" id="GO:0032259">
    <property type="term" value="P:methylation"/>
    <property type="evidence" value="ECO:0007669"/>
    <property type="project" value="UniProtKB-KW"/>
</dbReference>
<dbReference type="SUPFAM" id="SSF51726">
    <property type="entry name" value="UROD/MetE-like"/>
    <property type="match status" value="2"/>
</dbReference>
<feature type="binding site" evidence="12">
    <location>
        <position position="734"/>
    </location>
    <ligand>
        <name>Zn(2+)</name>
        <dbReference type="ChEBI" id="CHEBI:29105"/>
        <label>1</label>
        <note>catalytic</note>
    </ligand>
</feature>
<dbReference type="Proteomes" id="UP000291236">
    <property type="component" value="Chromosome"/>
</dbReference>
<feature type="binding site" evidence="10">
    <location>
        <position position="651"/>
    </location>
    <ligand>
        <name>Zn(2+)</name>
        <dbReference type="ChEBI" id="CHEBI:29105"/>
        <note>catalytic</note>
    </ligand>
</feature>
<dbReference type="UniPathway" id="UPA00051">
    <property type="reaction ID" value="UER00082"/>
</dbReference>
<feature type="binding site" evidence="12">
    <location>
        <position position="664"/>
    </location>
    <ligand>
        <name>Zn(2+)</name>
        <dbReference type="ChEBI" id="CHEBI:29105"/>
        <label>1</label>
        <note>catalytic</note>
    </ligand>
</feature>
<dbReference type="InterPro" id="IPR038071">
    <property type="entry name" value="UROD/MetE-like_sf"/>
</dbReference>
<dbReference type="CDD" id="cd03312">
    <property type="entry name" value="CIMS_N_terminal_like"/>
    <property type="match status" value="1"/>
</dbReference>
<keyword evidence="17" id="KW-1185">Reference proteome</keyword>
<dbReference type="RefSeq" id="WP_130607314.1">
    <property type="nucleotide sequence ID" value="NZ_AP019368.1"/>
</dbReference>
<dbReference type="Gene3D" id="3.20.20.210">
    <property type="match status" value="2"/>
</dbReference>
<accession>A0A4P2VIS5</accession>
<feature type="binding site" evidence="10">
    <location>
        <position position="118"/>
    </location>
    <ligand>
        <name>5-methyltetrahydropteroyltri-L-glutamate</name>
        <dbReference type="ChEBI" id="CHEBI:58207"/>
    </ligand>
</feature>
<feature type="binding site" evidence="12">
    <location>
        <position position="649"/>
    </location>
    <ligand>
        <name>Zn(2+)</name>
        <dbReference type="ChEBI" id="CHEBI:29105"/>
        <label>1</label>
        <note>catalytic</note>
    </ligand>
</feature>
<dbReference type="InterPro" id="IPR013215">
    <property type="entry name" value="Cbl-indep_Met_Synth_N"/>
</dbReference>
<dbReference type="EC" id="2.1.1.14" evidence="10"/>
<evidence type="ECO:0000259" key="15">
    <source>
        <dbReference type="Pfam" id="PF08267"/>
    </source>
</evidence>
<comment type="pathway">
    <text evidence="2 10">Amino-acid biosynthesis; L-methionine biosynthesis via de novo pathway; L-methionine from L-homocysteine (MetE route): step 1/1.</text>
</comment>
<feature type="binding site" evidence="10 11">
    <location>
        <begin position="523"/>
        <end position="524"/>
    </location>
    <ligand>
        <name>5-methyltetrahydropteroyltri-L-glutamate</name>
        <dbReference type="ChEBI" id="CHEBI:58207"/>
    </ligand>
</feature>
<feature type="binding site" evidence="10">
    <location>
        <position position="649"/>
    </location>
    <ligand>
        <name>Zn(2+)</name>
        <dbReference type="ChEBI" id="CHEBI:29105"/>
        <note>catalytic</note>
    </ligand>
</feature>
<feature type="domain" description="Cobalamin-independent methionine synthase MetE N-terminal" evidence="15">
    <location>
        <begin position="6"/>
        <end position="316"/>
    </location>
</feature>
<organism evidence="16 17">
    <name type="scientific">Fluviispira sanaruensis</name>
    <dbReference type="NCBI Taxonomy" id="2493639"/>
    <lineage>
        <taxon>Bacteria</taxon>
        <taxon>Pseudomonadati</taxon>
        <taxon>Bdellovibrionota</taxon>
        <taxon>Oligoflexia</taxon>
        <taxon>Silvanigrellales</taxon>
        <taxon>Silvanigrellaceae</taxon>
        <taxon>Fluviispira</taxon>
    </lineage>
</organism>
<dbReference type="HAMAP" id="MF_00172">
    <property type="entry name" value="Meth_synth"/>
    <property type="match status" value="1"/>
</dbReference>
<evidence type="ECO:0000259" key="14">
    <source>
        <dbReference type="Pfam" id="PF01717"/>
    </source>
</evidence>
<feature type="binding site" evidence="11">
    <location>
        <position position="123"/>
    </location>
    <ligand>
        <name>5-methyltetrahydropteroyltri-L-glutamate</name>
        <dbReference type="ChEBI" id="CHEBI:58207"/>
    </ligand>
</feature>
<feature type="domain" description="Cobalamin-independent methionine synthase MetE C-terminal/archaeal" evidence="14">
    <location>
        <begin position="434"/>
        <end position="756"/>
    </location>
</feature>
<dbReference type="PIRSF" id="PIRSF000382">
    <property type="entry name" value="MeTrfase_B12_ind"/>
    <property type="match status" value="1"/>
</dbReference>
<feature type="binding site" evidence="12">
    <location>
        <position position="673"/>
    </location>
    <ligand>
        <name>Zn(2+)</name>
        <dbReference type="ChEBI" id="CHEBI:29105"/>
        <label>1</label>
        <note>catalytic</note>
    </ligand>
</feature>
<feature type="binding site" evidence="10">
    <location>
        <begin position="18"/>
        <end position="21"/>
    </location>
    <ligand>
        <name>5-methyltetrahydropteroyltri-L-glutamate</name>
        <dbReference type="ChEBI" id="CHEBI:58207"/>
    </ligand>
</feature>
<dbReference type="NCBIfam" id="NF003556">
    <property type="entry name" value="PRK05222.1"/>
    <property type="match status" value="1"/>
</dbReference>
<keyword evidence="10" id="KW-0677">Repeat</keyword>
<dbReference type="InterPro" id="IPR002629">
    <property type="entry name" value="Met_Synth_C/arc"/>
</dbReference>
<evidence type="ECO:0000256" key="12">
    <source>
        <dbReference type="PIRSR" id="PIRSR000382-2"/>
    </source>
</evidence>
<feature type="binding site" evidence="10">
    <location>
        <position position="492"/>
    </location>
    <ligand>
        <name>L-homocysteine</name>
        <dbReference type="ChEBI" id="CHEBI:58199"/>
    </ligand>
</feature>
<reference evidence="16 17" key="1">
    <citation type="submission" date="2018-12" db="EMBL/GenBank/DDBJ databases">
        <title>Rubrispira sanarue gen. nov., sp., nov., a member of the order Silvanigrellales, isolated from a brackish lake in Hamamatsu Japan.</title>
        <authorList>
            <person name="Maejima Y."/>
            <person name="Iino T."/>
            <person name="Muraguchi Y."/>
            <person name="Fukuda K."/>
            <person name="Nojiri H."/>
            <person name="Ohkuma M."/>
            <person name="Moriuchi R."/>
            <person name="Dohra H."/>
            <person name="Kimbara K."/>
            <person name="Shintani M."/>
        </authorList>
    </citation>
    <scope>NUCLEOTIDE SEQUENCE [LARGE SCALE GENOMIC DNA]</scope>
    <source>
        <strain evidence="16 17">RF1110005</strain>
    </source>
</reference>
<feature type="active site" description="Proton donor" evidence="10 13">
    <location>
        <position position="702"/>
    </location>
</feature>
<comment type="function">
    <text evidence="1 10">Catalyzes the transfer of a methyl group from 5-methyltetrahydrofolate to homocysteine resulting in methionine formation.</text>
</comment>
<evidence type="ECO:0000256" key="2">
    <source>
        <dbReference type="ARBA" id="ARBA00004681"/>
    </source>
</evidence>
<feature type="binding site" evidence="10">
    <location>
        <position position="613"/>
    </location>
    <ligand>
        <name>5-methyltetrahydropteroyltri-L-glutamate</name>
        <dbReference type="ChEBI" id="CHEBI:58207"/>
    </ligand>
</feature>
<dbReference type="OrthoDB" id="244285at2"/>
<keyword evidence="5 10" id="KW-0028">Amino-acid biosynthesis</keyword>
<evidence type="ECO:0000256" key="1">
    <source>
        <dbReference type="ARBA" id="ARBA00002777"/>
    </source>
</evidence>
<evidence type="ECO:0000256" key="6">
    <source>
        <dbReference type="ARBA" id="ARBA00022679"/>
    </source>
</evidence>
<keyword evidence="4 10" id="KW-0489">Methyltransferase</keyword>
<keyword evidence="7 10" id="KW-0479">Metal-binding</keyword>
<protein>
    <recommendedName>
        <fullName evidence="10">5-methyltetrahydropteroyltriglutamate--homocysteine methyltransferase</fullName>
        <ecNumber evidence="10">2.1.1.14</ecNumber>
    </recommendedName>
    <alternativeName>
        <fullName evidence="10">Cobalamin-independent methionine synthase</fullName>
    </alternativeName>
    <alternativeName>
        <fullName evidence="10">Methionine synthase, vitamin-B12 independent isozyme</fullName>
    </alternativeName>
</protein>
<evidence type="ECO:0000256" key="10">
    <source>
        <dbReference type="HAMAP-Rule" id="MF_00172"/>
    </source>
</evidence>
<feature type="binding site" evidence="10 11">
    <location>
        <position position="607"/>
    </location>
    <ligand>
        <name>L-methionine</name>
        <dbReference type="ChEBI" id="CHEBI:57844"/>
    </ligand>
</feature>
<feature type="binding site" evidence="10 11">
    <location>
        <position position="569"/>
    </location>
    <ligand>
        <name>5-methyltetrahydropteroyltri-L-glutamate</name>
        <dbReference type="ChEBI" id="CHEBI:58207"/>
    </ligand>
</feature>
<feature type="binding site" evidence="10">
    <location>
        <position position="673"/>
    </location>
    <ligand>
        <name>Zn(2+)</name>
        <dbReference type="ChEBI" id="CHEBI:29105"/>
        <note>catalytic</note>
    </ligand>
</feature>
<dbReference type="EMBL" id="AP019368">
    <property type="protein sequence ID" value="BBH52641.1"/>
    <property type="molecule type" value="Genomic_DNA"/>
</dbReference>
<dbReference type="FunFam" id="3.20.20.210:FF:000003">
    <property type="entry name" value="5-methyltetrahydropteroyltriglutamate--homocysteine methyltransferase"/>
    <property type="match status" value="1"/>
</dbReference>
<evidence type="ECO:0000256" key="11">
    <source>
        <dbReference type="PIRSR" id="PIRSR000382-1"/>
    </source>
</evidence>
<keyword evidence="9 10" id="KW-0486">Methionine biosynthesis</keyword>
<feature type="binding site" evidence="10 11">
    <location>
        <begin position="439"/>
        <end position="441"/>
    </location>
    <ligand>
        <name>L-methionine</name>
        <dbReference type="ChEBI" id="CHEBI:57844"/>
    </ligand>
</feature>
<dbReference type="GO" id="GO:0071265">
    <property type="term" value="P:L-methionine biosynthetic process"/>
    <property type="evidence" value="ECO:0007669"/>
    <property type="project" value="UniProtKB-ARBA"/>
</dbReference>
<dbReference type="Pfam" id="PF01717">
    <property type="entry name" value="Meth_synt_2"/>
    <property type="match status" value="1"/>
</dbReference>
<dbReference type="FunFam" id="3.20.20.210:FF:000002">
    <property type="entry name" value="5-methyltetrahydropteroyltriglutamate--homocysteine methyltransferase"/>
    <property type="match status" value="1"/>
</dbReference>
<keyword evidence="6 10" id="KW-0808">Transferase</keyword>
<comment type="cofactor">
    <cofactor evidence="12">
        <name>Zn(2+)</name>
        <dbReference type="ChEBI" id="CHEBI:29105"/>
    </cofactor>
    <text evidence="12">Binds 2 Zn(2+) ions per subunit.</text>
</comment>
<dbReference type="NCBIfam" id="TIGR01371">
    <property type="entry name" value="met_syn_B12ind"/>
    <property type="match status" value="1"/>
</dbReference>
<gene>
    <name evidence="10" type="primary">metE</name>
    <name evidence="16" type="ORF">JCM31447_10820</name>
</gene>
<evidence type="ECO:0000256" key="13">
    <source>
        <dbReference type="PIRSR" id="PIRSR000382-3"/>
    </source>
</evidence>
<dbReference type="PANTHER" id="PTHR30519">
    <property type="entry name" value="5-METHYLTETRAHYDROPTEROYLTRIGLUTAMATE--HOMOCYSTEINE METHYLTRANSFERASE"/>
    <property type="match status" value="1"/>
</dbReference>
<evidence type="ECO:0000313" key="17">
    <source>
        <dbReference type="Proteomes" id="UP000291236"/>
    </source>
</evidence>
<comment type="cofactor">
    <cofactor evidence="10">
        <name>Zn(2+)</name>
        <dbReference type="ChEBI" id="CHEBI:29105"/>
    </cofactor>
    <text evidence="10">Binds 1 zinc ion per subunit.</text>
</comment>
<dbReference type="KEGG" id="sbf:JCM31447_10820"/>
<dbReference type="InterPro" id="IPR006276">
    <property type="entry name" value="Cobalamin-indep_Met_synthase"/>
</dbReference>
<evidence type="ECO:0000256" key="8">
    <source>
        <dbReference type="ARBA" id="ARBA00022833"/>
    </source>
</evidence>
<feature type="binding site" evidence="12">
    <location>
        <position position="651"/>
    </location>
    <ligand>
        <name>Zn(2+)</name>
        <dbReference type="ChEBI" id="CHEBI:29105"/>
        <label>1</label>
        <note>catalytic</note>
    </ligand>
</feature>
<evidence type="ECO:0000313" key="16">
    <source>
        <dbReference type="EMBL" id="BBH52641.1"/>
    </source>
</evidence>
<evidence type="ECO:0000256" key="3">
    <source>
        <dbReference type="ARBA" id="ARBA00009553"/>
    </source>
</evidence>
<dbReference type="AlphaFoldDB" id="A0A4P2VIS5"/>
<feature type="binding site" evidence="10 11">
    <location>
        <position position="607"/>
    </location>
    <ligand>
        <name>L-homocysteine</name>
        <dbReference type="ChEBI" id="CHEBI:58199"/>
    </ligand>
</feature>
<name>A0A4P2VIS5_FLUSA</name>
<comment type="catalytic activity">
    <reaction evidence="10">
        <text>5-methyltetrahydropteroyltri-L-glutamate + L-homocysteine = tetrahydropteroyltri-L-glutamate + L-methionine</text>
        <dbReference type="Rhea" id="RHEA:21196"/>
        <dbReference type="ChEBI" id="CHEBI:57844"/>
        <dbReference type="ChEBI" id="CHEBI:58140"/>
        <dbReference type="ChEBI" id="CHEBI:58199"/>
        <dbReference type="ChEBI" id="CHEBI:58207"/>
        <dbReference type="EC" id="2.1.1.14"/>
    </reaction>
</comment>
<dbReference type="GO" id="GO:0008270">
    <property type="term" value="F:zinc ion binding"/>
    <property type="evidence" value="ECO:0007669"/>
    <property type="project" value="InterPro"/>
</dbReference>
<feature type="binding site" evidence="11">
    <location>
        <position position="21"/>
    </location>
    <ligand>
        <name>5-methyltetrahydropteroyltri-L-glutamate</name>
        <dbReference type="ChEBI" id="CHEBI:58207"/>
    </ligand>
</feature>
<dbReference type="GO" id="GO:0003871">
    <property type="term" value="F:5-methyltetrahydropteroyltriglutamate-homocysteine S-methyltransferase activity"/>
    <property type="evidence" value="ECO:0007669"/>
    <property type="project" value="UniProtKB-UniRule"/>
</dbReference>
<comment type="similarity">
    <text evidence="3 10">Belongs to the vitamin-B12 independent methionine synthase family.</text>
</comment>
<keyword evidence="8 10" id="KW-0862">Zinc</keyword>
<sequence length="765" mass="87900">MSEICTHILGYPRIGGQRELKKAVESYWKRELTALQLEEIEKKIKENNWKVQSEAGLSFVTVGDFANYDHVLDTSILLGNIPERFIDKNVEINLNTVFCMARGQAPLYKSTRACEMTKWFNTNYHYIVPEFIQGQEFKISLNSLFDQIEHANSLGYKTKPVLIGPLTYLWLGKSIDKDFNKLDLLEKLTQAYNEIFKQLSLKNIEWIQLDEPILSLEISEEWKNAFATTYKNLSFKNLKILLTTYFSSVEENLDLINKLPIHGLHVDLCSAPQQLKTILKTFSKDKILSLGIINGRNIWKADILKITNELQEAKKIFGQNLWLASSCSLLHSPVDLEQEFKLDGEIKNWLAFAKQKVGEIKLCADNLNNNLSDIGKIKLKEVNEALKDRRVSKRVHSEEVKKRISQISLNDSERESKYSERALKQREILKLPLFPTTTIGSFPQTQDIRSIRQKLKSGKIDLETYTQEIRNHILESITKQEALNIDVLVHGEAERNDMVEYFGELLEGFVFTSHGWVQSYGSRCVKPPIIFGDVCRPKPMTTEWAKYSQSLTKRPVKGMLTGPVTILSWSFVRDDQPAQETALQIAFALRDEVNDLENAGIKIIQIDEPAFREALPLKKSEWQEYLNWAVNCFRVSASGVKDSTQIHTHMCYSEFNDIIKSIADLDADVITIECSRSNMELLEAFENYSYPNEIGPGVYDIHSPRIPEKSDIKNLLENALKYIPADRLWINPDCGLKTRNWPEVEIALKNMTEAAKDLRKKYEAI</sequence>
<evidence type="ECO:0000256" key="7">
    <source>
        <dbReference type="ARBA" id="ARBA00022723"/>
    </source>
</evidence>
<feature type="binding site" evidence="10">
    <location>
        <position position="734"/>
    </location>
    <ligand>
        <name>Zn(2+)</name>
        <dbReference type="ChEBI" id="CHEBI:29105"/>
        <note>catalytic</note>
    </ligand>
</feature>